<gene>
    <name evidence="4" type="ORF">Bpfe_004766</name>
</gene>
<feature type="non-terminal residue" evidence="4">
    <location>
        <position position="1"/>
    </location>
</feature>
<comment type="caution">
    <text evidence="2">Lacks conserved residue(s) required for the propagation of feature annotation.</text>
</comment>
<evidence type="ECO:0000256" key="1">
    <source>
        <dbReference type="ARBA" id="ARBA00023157"/>
    </source>
</evidence>
<feature type="disulfide bond" evidence="2">
    <location>
        <begin position="26"/>
        <end position="36"/>
    </location>
</feature>
<accession>A0AAD8C3U3</accession>
<proteinExistence type="predicted"/>
<feature type="non-terminal residue" evidence="4">
    <location>
        <position position="58"/>
    </location>
</feature>
<dbReference type="SUPFAM" id="SSF56487">
    <property type="entry name" value="SRCR-like"/>
    <property type="match status" value="1"/>
</dbReference>
<name>A0AAD8C3U3_BIOPF</name>
<dbReference type="AlphaFoldDB" id="A0AAD8C3U3"/>
<reference evidence="4" key="2">
    <citation type="submission" date="2023-04" db="EMBL/GenBank/DDBJ databases">
        <authorList>
            <person name="Bu L."/>
            <person name="Lu L."/>
            <person name="Laidemitt M.R."/>
            <person name="Zhang S.M."/>
            <person name="Mutuku M."/>
            <person name="Mkoji G."/>
            <person name="Steinauer M."/>
            <person name="Loker E.S."/>
        </authorList>
    </citation>
    <scope>NUCLEOTIDE SEQUENCE</scope>
    <source>
        <strain evidence="4">KasaAsao</strain>
        <tissue evidence="4">Whole Snail</tissue>
    </source>
</reference>
<organism evidence="4 5">
    <name type="scientific">Biomphalaria pfeifferi</name>
    <name type="common">Bloodfluke planorb</name>
    <name type="synonym">Freshwater snail</name>
    <dbReference type="NCBI Taxonomy" id="112525"/>
    <lineage>
        <taxon>Eukaryota</taxon>
        <taxon>Metazoa</taxon>
        <taxon>Spiralia</taxon>
        <taxon>Lophotrochozoa</taxon>
        <taxon>Mollusca</taxon>
        <taxon>Gastropoda</taxon>
        <taxon>Heterobranchia</taxon>
        <taxon>Euthyneura</taxon>
        <taxon>Panpulmonata</taxon>
        <taxon>Hygrophila</taxon>
        <taxon>Lymnaeoidea</taxon>
        <taxon>Planorbidae</taxon>
        <taxon>Biomphalaria</taxon>
    </lineage>
</organism>
<protein>
    <submittedName>
        <fullName evidence="4">Neurotrypsin</fullName>
    </submittedName>
</protein>
<keyword evidence="5" id="KW-1185">Reference proteome</keyword>
<evidence type="ECO:0000313" key="4">
    <source>
        <dbReference type="EMBL" id="KAK0065969.1"/>
    </source>
</evidence>
<keyword evidence="1 2" id="KW-1015">Disulfide bond</keyword>
<evidence type="ECO:0000256" key="2">
    <source>
        <dbReference type="PROSITE-ProRule" id="PRU00196"/>
    </source>
</evidence>
<evidence type="ECO:0000313" key="5">
    <source>
        <dbReference type="Proteomes" id="UP001233172"/>
    </source>
</evidence>
<feature type="domain" description="SRCR" evidence="3">
    <location>
        <begin position="19"/>
        <end position="57"/>
    </location>
</feature>
<dbReference type="EMBL" id="JASAOG010000012">
    <property type="protein sequence ID" value="KAK0065969.1"/>
    <property type="molecule type" value="Genomic_DNA"/>
</dbReference>
<reference evidence="4" key="1">
    <citation type="journal article" date="2023" name="PLoS Negl. Trop. Dis.">
        <title>A genome sequence for Biomphalaria pfeifferi, the major vector snail for the human-infecting parasite Schistosoma mansoni.</title>
        <authorList>
            <person name="Bu L."/>
            <person name="Lu L."/>
            <person name="Laidemitt M.R."/>
            <person name="Zhang S.M."/>
            <person name="Mutuku M."/>
            <person name="Mkoji G."/>
            <person name="Steinauer M."/>
            <person name="Loker E.S."/>
        </authorList>
    </citation>
    <scope>NUCLEOTIDE SEQUENCE</scope>
    <source>
        <strain evidence="4">KasaAsao</strain>
    </source>
</reference>
<comment type="caution">
    <text evidence="4">The sequence shown here is derived from an EMBL/GenBank/DDBJ whole genome shotgun (WGS) entry which is preliminary data.</text>
</comment>
<evidence type="ECO:0000259" key="3">
    <source>
        <dbReference type="PROSITE" id="PS50287"/>
    </source>
</evidence>
<dbReference type="PROSITE" id="PS50287">
    <property type="entry name" value="SRCR_2"/>
    <property type="match status" value="1"/>
</dbReference>
<sequence length="58" mass="6346">SGARAVTDNGFHSNHFYNYLLDQVSCQPNTSTLQDCHHSDWGHHDCVPGEEAGVICSS</sequence>
<dbReference type="Proteomes" id="UP001233172">
    <property type="component" value="Unassembled WGS sequence"/>
</dbReference>
<dbReference type="InterPro" id="IPR001190">
    <property type="entry name" value="SRCR"/>
</dbReference>
<dbReference type="InterPro" id="IPR036772">
    <property type="entry name" value="SRCR-like_dom_sf"/>
</dbReference>
<dbReference type="GO" id="GO:0016020">
    <property type="term" value="C:membrane"/>
    <property type="evidence" value="ECO:0007669"/>
    <property type="project" value="InterPro"/>
</dbReference>
<dbReference type="Gene3D" id="3.10.250.10">
    <property type="entry name" value="SRCR-like domain"/>
    <property type="match status" value="1"/>
</dbReference>
<dbReference type="Pfam" id="PF00530">
    <property type="entry name" value="SRCR"/>
    <property type="match status" value="1"/>
</dbReference>